<feature type="transmembrane region" description="Helical" evidence="1">
    <location>
        <begin position="161"/>
        <end position="180"/>
    </location>
</feature>
<accession>A0ABR5T3S9</accession>
<evidence type="ECO:0000313" key="5">
    <source>
        <dbReference type="Proteomes" id="UP000070255"/>
    </source>
</evidence>
<organism evidence="4 5">
    <name type="scientific">Burkholderia savannae</name>
    <dbReference type="NCBI Taxonomy" id="1637837"/>
    <lineage>
        <taxon>Bacteria</taxon>
        <taxon>Pseudomonadati</taxon>
        <taxon>Pseudomonadota</taxon>
        <taxon>Betaproteobacteria</taxon>
        <taxon>Burkholderiales</taxon>
        <taxon>Burkholderiaceae</taxon>
        <taxon>Burkholderia</taxon>
        <taxon>pseudomallei group</taxon>
    </lineage>
</organism>
<dbReference type="InterPro" id="IPR043968">
    <property type="entry name" value="SGNH"/>
</dbReference>
<feature type="transmembrane region" description="Helical" evidence="1">
    <location>
        <begin position="314"/>
        <end position="337"/>
    </location>
</feature>
<keyword evidence="1" id="KW-0472">Membrane</keyword>
<feature type="domain" description="SGNH" evidence="3">
    <location>
        <begin position="375"/>
        <end position="619"/>
    </location>
</feature>
<dbReference type="PANTHER" id="PTHR23028:SF53">
    <property type="entry name" value="ACYL_TRANSF_3 DOMAIN-CONTAINING PROTEIN"/>
    <property type="match status" value="1"/>
</dbReference>
<protein>
    <recommendedName>
        <fullName evidence="6">Acyltransferase</fullName>
    </recommendedName>
</protein>
<evidence type="ECO:0000259" key="3">
    <source>
        <dbReference type="Pfam" id="PF19040"/>
    </source>
</evidence>
<feature type="transmembrane region" description="Helical" evidence="1">
    <location>
        <begin position="106"/>
        <end position="127"/>
    </location>
</feature>
<keyword evidence="1" id="KW-0812">Transmembrane</keyword>
<keyword evidence="1" id="KW-1133">Transmembrane helix</keyword>
<sequence>MVSGGFVGVDIFFVISGYLITSILVDEVRGNRFSIATFYARRARRIFPALVAVLATVLVIGWGVLVTDELRELGKHIAAGAGFVSNLVLWSETGYFDRAAEFKPLLHLWSLGVEEQFYILWPLALALTHRSRAALVATVMLIFSASFALNIGLVANHPSAAFFSPFTRFWELMIGSMLTLNADRLQRAPHALRSLASIVGAILCAIAVFGLNGAQSYPGWRALLPTLGAALLIAGGVNGFANQALKRPIMVWIGKISYPLYLWHWPLLSFAAIVAGAQPAAPVRTALLLASVLLAWLTYRLIETPVRHHTNRMIAIATPSCALLVAGSIGAFVFLAAPQAPSQLYSRYGDIATATHGAGHEFISTDCGIAENDLKGAVCAFDKRNTPRFAMIGDSKAEAVIWGFLRESQPDSRWKFFDRSGCVPLTGIVRTSSYADDNPKDCTQFAQLEIQHVAADPNIKLVTIATASRMLFGPDYANAQTLAPDKQGPLHGLDGTIRVLEGAGKRVALLVDNPTLPDPHDCMERSAMRYRIVRALASPNENACTLSYRKHLETTKEYRVLVDQLQKNHPNLLVLDATPILCDIRNDTCPISKDGNYLYSYGDHVSDYASTMIAHAFLPKLVEAVR</sequence>
<evidence type="ECO:0008006" key="6">
    <source>
        <dbReference type="Google" id="ProtNLM"/>
    </source>
</evidence>
<keyword evidence="5" id="KW-1185">Reference proteome</keyword>
<dbReference type="Pfam" id="PF01757">
    <property type="entry name" value="Acyl_transf_3"/>
    <property type="match status" value="1"/>
</dbReference>
<feature type="transmembrane region" description="Helical" evidence="1">
    <location>
        <begin position="283"/>
        <end position="302"/>
    </location>
</feature>
<proteinExistence type="predicted"/>
<evidence type="ECO:0000259" key="2">
    <source>
        <dbReference type="Pfam" id="PF01757"/>
    </source>
</evidence>
<gene>
    <name evidence="4" type="ORF">WS72_22535</name>
</gene>
<evidence type="ECO:0000313" key="4">
    <source>
        <dbReference type="EMBL" id="KWZ37726.1"/>
    </source>
</evidence>
<dbReference type="EMBL" id="LNJQ01000004">
    <property type="protein sequence ID" value="KWZ37726.1"/>
    <property type="molecule type" value="Genomic_DNA"/>
</dbReference>
<reference evidence="4 5" key="1">
    <citation type="submission" date="2015-11" db="EMBL/GenBank/DDBJ databases">
        <authorList>
            <person name="Sahl J."/>
            <person name="Wagner D."/>
            <person name="Keim P."/>
        </authorList>
    </citation>
    <scope>NUCLEOTIDE SEQUENCE [LARGE SCALE GENOMIC DNA]</scope>
    <source>
        <strain evidence="4 5">BDU18</strain>
    </source>
</reference>
<name>A0ABR5T3S9_9BURK</name>
<dbReference type="InterPro" id="IPR050879">
    <property type="entry name" value="Acyltransferase_3"/>
</dbReference>
<feature type="transmembrane region" description="Helical" evidence="1">
    <location>
        <begin position="134"/>
        <end position="155"/>
    </location>
</feature>
<evidence type="ECO:0000256" key="1">
    <source>
        <dbReference type="SAM" id="Phobius"/>
    </source>
</evidence>
<dbReference type="InterPro" id="IPR002656">
    <property type="entry name" value="Acyl_transf_3_dom"/>
</dbReference>
<feature type="transmembrane region" description="Helical" evidence="1">
    <location>
        <begin position="46"/>
        <end position="65"/>
    </location>
</feature>
<dbReference type="Pfam" id="PF19040">
    <property type="entry name" value="SGNH"/>
    <property type="match status" value="1"/>
</dbReference>
<comment type="caution">
    <text evidence="4">The sequence shown here is derived from an EMBL/GenBank/DDBJ whole genome shotgun (WGS) entry which is preliminary data.</text>
</comment>
<feature type="transmembrane region" description="Helical" evidence="1">
    <location>
        <begin position="192"/>
        <end position="214"/>
    </location>
</feature>
<feature type="transmembrane region" description="Helical" evidence="1">
    <location>
        <begin position="6"/>
        <end position="25"/>
    </location>
</feature>
<dbReference type="Proteomes" id="UP000070255">
    <property type="component" value="Unassembled WGS sequence"/>
</dbReference>
<dbReference type="PANTHER" id="PTHR23028">
    <property type="entry name" value="ACETYLTRANSFERASE"/>
    <property type="match status" value="1"/>
</dbReference>
<feature type="transmembrane region" description="Helical" evidence="1">
    <location>
        <begin position="220"/>
        <end position="240"/>
    </location>
</feature>
<feature type="domain" description="Acyltransferase 3" evidence="2">
    <location>
        <begin position="5"/>
        <end position="300"/>
    </location>
</feature>